<dbReference type="Pfam" id="PF10613">
    <property type="entry name" value="Lig_chan-Glu_bd"/>
    <property type="match status" value="1"/>
</dbReference>
<feature type="transmembrane region" description="Helical" evidence="14">
    <location>
        <begin position="199"/>
        <end position="217"/>
    </location>
</feature>
<evidence type="ECO:0000256" key="14">
    <source>
        <dbReference type="SAM" id="Phobius"/>
    </source>
</evidence>
<dbReference type="InterPro" id="IPR019594">
    <property type="entry name" value="Glu/Gly-bd"/>
</dbReference>
<keyword evidence="7" id="KW-0406">Ion transport</keyword>
<dbReference type="GO" id="GO:0005886">
    <property type="term" value="C:plasma membrane"/>
    <property type="evidence" value="ECO:0007669"/>
    <property type="project" value="UniProtKB-SubCell"/>
</dbReference>
<evidence type="ECO:0000256" key="6">
    <source>
        <dbReference type="ARBA" id="ARBA00022989"/>
    </source>
</evidence>
<keyword evidence="6 14" id="KW-1133">Transmembrane helix</keyword>
<keyword evidence="11" id="KW-1071">Ligand-gated ion channel</keyword>
<dbReference type="Gene3D" id="1.10.287.70">
    <property type="match status" value="1"/>
</dbReference>
<dbReference type="Gene3D" id="3.40.190.10">
    <property type="entry name" value="Periplasmic binding protein-like II"/>
    <property type="match status" value="1"/>
</dbReference>
<evidence type="ECO:0000256" key="7">
    <source>
        <dbReference type="ARBA" id="ARBA00023065"/>
    </source>
</evidence>
<evidence type="ECO:0000259" key="15">
    <source>
        <dbReference type="Pfam" id="PF00060"/>
    </source>
</evidence>
<keyword evidence="3" id="KW-0813">Transport</keyword>
<feature type="domain" description="Ionotropic glutamate receptor L-glutamate and glycine-binding" evidence="16">
    <location>
        <begin position="79"/>
        <end position="168"/>
    </location>
</feature>
<name>A0A346TI29_9HEMI</name>
<keyword evidence="12" id="KW-0407">Ion channel</keyword>
<reference evidence="17" key="1">
    <citation type="journal article" date="2018" name="Sci. Rep.">
        <title>Identification and expression analysis of putative chemoreception genes from Cyrtorhinus lividipennis (Hemiptera: Miridae) antennal transcriptome.</title>
        <authorList>
            <person name="Wang G.Y."/>
            <person name="Zhu J.L."/>
            <person name="Zhou W.W."/>
            <person name="Liu S."/>
            <person name="Khairul Q.M."/>
            <person name="Ansari N.A."/>
            <person name="Zhu Z.R."/>
        </authorList>
    </citation>
    <scope>NUCLEOTIDE SEQUENCE</scope>
</reference>
<dbReference type="Pfam" id="PF00060">
    <property type="entry name" value="Lig_chan"/>
    <property type="match status" value="1"/>
</dbReference>
<evidence type="ECO:0000256" key="2">
    <source>
        <dbReference type="ARBA" id="ARBA00008685"/>
    </source>
</evidence>
<evidence type="ECO:0000313" key="17">
    <source>
        <dbReference type="EMBL" id="AXU25112.1"/>
    </source>
</evidence>
<evidence type="ECO:0000256" key="11">
    <source>
        <dbReference type="ARBA" id="ARBA00023286"/>
    </source>
</evidence>
<reference evidence="17" key="2">
    <citation type="submission" date="2018-01" db="EMBL/GenBank/DDBJ databases">
        <authorList>
            <person name="Gaut B.S."/>
            <person name="Morton B.R."/>
            <person name="Clegg M.T."/>
            <person name="Duvall M.R."/>
        </authorList>
    </citation>
    <scope>NUCLEOTIDE SEQUENCE</scope>
</reference>
<keyword evidence="4" id="KW-1003">Cell membrane</keyword>
<evidence type="ECO:0000256" key="3">
    <source>
        <dbReference type="ARBA" id="ARBA00022448"/>
    </source>
</evidence>
<evidence type="ECO:0000256" key="5">
    <source>
        <dbReference type="ARBA" id="ARBA00022692"/>
    </source>
</evidence>
<dbReference type="GO" id="GO:0015276">
    <property type="term" value="F:ligand-gated monoatomic ion channel activity"/>
    <property type="evidence" value="ECO:0007669"/>
    <property type="project" value="InterPro"/>
</dbReference>
<feature type="domain" description="Ionotropic glutamate receptor C-terminal" evidence="15">
    <location>
        <begin position="197"/>
        <end position="484"/>
    </location>
</feature>
<comment type="subcellular location">
    <subcellularLocation>
        <location evidence="1">Cell membrane</location>
        <topology evidence="1">Multi-pass membrane protein</topology>
    </subcellularLocation>
</comment>
<evidence type="ECO:0000256" key="13">
    <source>
        <dbReference type="SAM" id="MobiDB-lite"/>
    </source>
</evidence>
<proteinExistence type="evidence at transcript level"/>
<dbReference type="PANTHER" id="PTHR42643">
    <property type="entry name" value="IONOTROPIC RECEPTOR 20A-RELATED"/>
    <property type="match status" value="1"/>
</dbReference>
<dbReference type="PANTHER" id="PTHR42643:SF30">
    <property type="entry name" value="IONOTROPIC RECEPTOR 40A-RELATED"/>
    <property type="match status" value="1"/>
</dbReference>
<keyword evidence="8 14" id="KW-0472">Membrane</keyword>
<evidence type="ECO:0000256" key="8">
    <source>
        <dbReference type="ARBA" id="ARBA00023136"/>
    </source>
</evidence>
<dbReference type="SUPFAM" id="SSF53850">
    <property type="entry name" value="Periplasmic binding protein-like II"/>
    <property type="match status" value="1"/>
</dbReference>
<dbReference type="GO" id="GO:0050906">
    <property type="term" value="P:detection of stimulus involved in sensory perception"/>
    <property type="evidence" value="ECO:0007669"/>
    <property type="project" value="UniProtKB-ARBA"/>
</dbReference>
<evidence type="ECO:0000256" key="1">
    <source>
        <dbReference type="ARBA" id="ARBA00004651"/>
    </source>
</evidence>
<dbReference type="InterPro" id="IPR052192">
    <property type="entry name" value="Insect_Ionotropic_Sensory_Rcpt"/>
</dbReference>
<protein>
    <submittedName>
        <fullName evidence="17">Ionotropic receptor 6</fullName>
    </submittedName>
</protein>
<feature type="transmembrane region" description="Helical" evidence="14">
    <location>
        <begin position="260"/>
        <end position="284"/>
    </location>
</feature>
<accession>A0A346TI29</accession>
<evidence type="ECO:0000259" key="16">
    <source>
        <dbReference type="Pfam" id="PF10613"/>
    </source>
</evidence>
<keyword evidence="5 14" id="KW-0812">Transmembrane</keyword>
<dbReference type="InterPro" id="IPR001320">
    <property type="entry name" value="Iontro_rcpt_C"/>
</dbReference>
<feature type="region of interest" description="Disordered" evidence="13">
    <location>
        <begin position="438"/>
        <end position="460"/>
    </location>
</feature>
<keyword evidence="9 17" id="KW-0675">Receptor</keyword>
<organism evidence="17">
    <name type="scientific">Cyrtorhinus lividipennis</name>
    <dbReference type="NCBI Taxonomy" id="1032904"/>
    <lineage>
        <taxon>Eukaryota</taxon>
        <taxon>Metazoa</taxon>
        <taxon>Ecdysozoa</taxon>
        <taxon>Arthropoda</taxon>
        <taxon>Hexapoda</taxon>
        <taxon>Insecta</taxon>
        <taxon>Pterygota</taxon>
        <taxon>Neoptera</taxon>
        <taxon>Paraneoptera</taxon>
        <taxon>Hemiptera</taxon>
        <taxon>Heteroptera</taxon>
        <taxon>Panheteroptera</taxon>
        <taxon>Cimicomorpha</taxon>
        <taxon>Miridae</taxon>
        <taxon>Orthotylini</taxon>
        <taxon>Cyrtorhinus</taxon>
    </lineage>
</organism>
<evidence type="ECO:0000256" key="10">
    <source>
        <dbReference type="ARBA" id="ARBA00023180"/>
    </source>
</evidence>
<evidence type="ECO:0000256" key="4">
    <source>
        <dbReference type="ARBA" id="ARBA00022475"/>
    </source>
</evidence>
<sequence length="504" mass="57754">MSELFQSNIEEVSRVCVITNPRHYSYHMYYNQASADGQSELTRVNWWTRRKGFYTNLLLPKSSELYKDMKGRMFVIPVLHKPPWHFVSFENETVHVEGGRDEKLLSILAEKLNFRYVYFDPPDRSEGSSIINNTMPGVLGLIWQGEVDIFIGDLTITYERSLAVEFTFFTLSDSEIFLTHAPGKLNEALALVRPFRWEVWPVIIVTVALSGILLFVLQKVRLGWHSVKLSELCDSVWIITTIFLRQSLVTKVHGDRARLTVILLYLVATYVIGDMYSANLTSLLTRPAREKPISTLEQLNDAMTNKNFKLLVARRSSSHGVLENGTGLYQIVWNKMKNQNQYLLNTVEEGIEQVKHFKTVALLGGRETFFYNAKRYGVRHFHLSEKLFTRYSAIALRIGCPFIDQFNKQILNMFECGILSKITEDEYQKLRKKQLSKTGETPISPAESFIGIGEGGSQSENDETLRAMSMKTLQGAFFVLIVGCCFGALVLIFEVVYTINIRKR</sequence>
<evidence type="ECO:0000256" key="12">
    <source>
        <dbReference type="ARBA" id="ARBA00023303"/>
    </source>
</evidence>
<dbReference type="AlphaFoldDB" id="A0A346TI29"/>
<evidence type="ECO:0000256" key="9">
    <source>
        <dbReference type="ARBA" id="ARBA00023170"/>
    </source>
</evidence>
<dbReference type="EMBL" id="MG770209">
    <property type="protein sequence ID" value="AXU25112.1"/>
    <property type="molecule type" value="mRNA"/>
</dbReference>
<comment type="similarity">
    <text evidence="2">Belongs to the glutamate-gated ion channel (TC 1.A.10.1) family.</text>
</comment>
<keyword evidence="10" id="KW-0325">Glycoprotein</keyword>
<feature type="transmembrane region" description="Helical" evidence="14">
    <location>
        <begin position="476"/>
        <end position="499"/>
    </location>
</feature>